<accession>A0A6A6NW29</accession>
<dbReference type="Proteomes" id="UP000799766">
    <property type="component" value="Unassembled WGS sequence"/>
</dbReference>
<feature type="region of interest" description="Disordered" evidence="1">
    <location>
        <begin position="48"/>
        <end position="119"/>
    </location>
</feature>
<sequence>MTGPARGEPGCIQELGFVRTGCAPYAGQPVPSSDFSHAICERAQGTLHSGWKGSRGRRSLRGQTRNRPTNGNRPRTLTAGSSPRPIYARRGAPRQKAEAHGHAARPGTRGQSKQGRGRERGLWVQIFDRRASFLARLEVSDCRAPFNSTPLPLSRCYVFSLKRTSAVGDRLLRPCCAAARRPTGAPGQLSCHDVKRVAGPRAGAARSVQGRSRI</sequence>
<reference evidence="2" key="1">
    <citation type="journal article" date="2020" name="Stud. Mycol.">
        <title>101 Dothideomycetes genomes: a test case for predicting lifestyles and emergence of pathogens.</title>
        <authorList>
            <person name="Haridas S."/>
            <person name="Albert R."/>
            <person name="Binder M."/>
            <person name="Bloem J."/>
            <person name="Labutti K."/>
            <person name="Salamov A."/>
            <person name="Andreopoulos B."/>
            <person name="Baker S."/>
            <person name="Barry K."/>
            <person name="Bills G."/>
            <person name="Bluhm B."/>
            <person name="Cannon C."/>
            <person name="Castanera R."/>
            <person name="Culley D."/>
            <person name="Daum C."/>
            <person name="Ezra D."/>
            <person name="Gonzalez J."/>
            <person name="Henrissat B."/>
            <person name="Kuo A."/>
            <person name="Liang C."/>
            <person name="Lipzen A."/>
            <person name="Lutzoni F."/>
            <person name="Magnuson J."/>
            <person name="Mondo S."/>
            <person name="Nolan M."/>
            <person name="Ohm R."/>
            <person name="Pangilinan J."/>
            <person name="Park H.-J."/>
            <person name="Ramirez L."/>
            <person name="Alfaro M."/>
            <person name="Sun H."/>
            <person name="Tritt A."/>
            <person name="Yoshinaga Y."/>
            <person name="Zwiers L.-H."/>
            <person name="Turgeon B."/>
            <person name="Goodwin S."/>
            <person name="Spatafora J."/>
            <person name="Crous P."/>
            <person name="Grigoriev I."/>
        </authorList>
    </citation>
    <scope>NUCLEOTIDE SEQUENCE</scope>
    <source>
        <strain evidence="2">ATCC 16933</strain>
    </source>
</reference>
<dbReference type="AlphaFoldDB" id="A0A6A6NW29"/>
<keyword evidence="3" id="KW-1185">Reference proteome</keyword>
<evidence type="ECO:0000256" key="1">
    <source>
        <dbReference type="SAM" id="MobiDB-lite"/>
    </source>
</evidence>
<dbReference type="EMBL" id="MU001685">
    <property type="protein sequence ID" value="KAF2455921.1"/>
    <property type="molecule type" value="Genomic_DNA"/>
</dbReference>
<protein>
    <submittedName>
        <fullName evidence="2">Uncharacterized protein</fullName>
    </submittedName>
</protein>
<proteinExistence type="predicted"/>
<evidence type="ECO:0000313" key="2">
    <source>
        <dbReference type="EMBL" id="KAF2455921.1"/>
    </source>
</evidence>
<feature type="compositionally biased region" description="Low complexity" evidence="1">
    <location>
        <begin position="61"/>
        <end position="76"/>
    </location>
</feature>
<evidence type="ECO:0000313" key="3">
    <source>
        <dbReference type="Proteomes" id="UP000799766"/>
    </source>
</evidence>
<organism evidence="2 3">
    <name type="scientific">Lineolata rhizophorae</name>
    <dbReference type="NCBI Taxonomy" id="578093"/>
    <lineage>
        <taxon>Eukaryota</taxon>
        <taxon>Fungi</taxon>
        <taxon>Dikarya</taxon>
        <taxon>Ascomycota</taxon>
        <taxon>Pezizomycotina</taxon>
        <taxon>Dothideomycetes</taxon>
        <taxon>Dothideomycetes incertae sedis</taxon>
        <taxon>Lineolatales</taxon>
        <taxon>Lineolataceae</taxon>
        <taxon>Lineolata</taxon>
    </lineage>
</organism>
<name>A0A6A6NW29_9PEZI</name>
<gene>
    <name evidence="2" type="ORF">BDY21DRAFT_63851</name>
</gene>